<reference evidence="1" key="1">
    <citation type="submission" date="2022-06" db="EMBL/GenBank/DDBJ databases">
        <title>Isolation of gut microbiota from human fecal samples.</title>
        <authorList>
            <person name="Pamer E.G."/>
            <person name="Barat B."/>
            <person name="Waligurski E."/>
            <person name="Medina S."/>
            <person name="Paddock L."/>
            <person name="Mostad J."/>
        </authorList>
    </citation>
    <scope>NUCLEOTIDE SEQUENCE</scope>
    <source>
        <strain evidence="1">DFI.7.96</strain>
    </source>
</reference>
<accession>A0AAW5KJQ0</accession>
<dbReference type="Proteomes" id="UP001205063">
    <property type="component" value="Unassembled WGS sequence"/>
</dbReference>
<dbReference type="AlphaFoldDB" id="A0AAW5KJQ0"/>
<evidence type="ECO:0000313" key="1">
    <source>
        <dbReference type="EMBL" id="MCQ4950465.1"/>
    </source>
</evidence>
<organism evidence="1 2">
    <name type="scientific">Bittarella massiliensis</name>
    <name type="common">ex Durand et al. 2017</name>
    <dbReference type="NCBI Taxonomy" id="1720313"/>
    <lineage>
        <taxon>Bacteria</taxon>
        <taxon>Bacillati</taxon>
        <taxon>Bacillota</taxon>
        <taxon>Clostridia</taxon>
        <taxon>Eubacteriales</taxon>
        <taxon>Oscillospiraceae</taxon>
        <taxon>Bittarella (ex Durand et al. 2017)</taxon>
    </lineage>
</organism>
<protein>
    <submittedName>
        <fullName evidence="1">Uncharacterized protein</fullName>
    </submittedName>
</protein>
<gene>
    <name evidence="1" type="ORF">NE646_12445</name>
</gene>
<evidence type="ECO:0000313" key="2">
    <source>
        <dbReference type="Proteomes" id="UP001205063"/>
    </source>
</evidence>
<comment type="caution">
    <text evidence="1">The sequence shown here is derived from an EMBL/GenBank/DDBJ whole genome shotgun (WGS) entry which is preliminary data.</text>
</comment>
<dbReference type="RefSeq" id="WP_256136689.1">
    <property type="nucleotide sequence ID" value="NZ_JANGAB010000009.1"/>
</dbReference>
<proteinExistence type="predicted"/>
<dbReference type="EMBL" id="JANGAB010000009">
    <property type="protein sequence ID" value="MCQ4950465.1"/>
    <property type="molecule type" value="Genomic_DNA"/>
</dbReference>
<name>A0AAW5KJQ0_9FIRM</name>
<sequence length="137" mass="14434">MFDGWAADCATGSVLENACYCEKLPAGARPVARTFYLENSGAGKALCEEGGDSVPGGRAGGRIFVGIDTVPGFFTVEGSTLLWDELCAVRGLDEEDLQNFASVAQHVVARERPGRPVGGDCPRLFPAFPLCYNGGES</sequence>